<gene>
    <name evidence="3" type="ORF">PVAP13_6NG362200</name>
</gene>
<evidence type="ECO:0000256" key="1">
    <source>
        <dbReference type="ARBA" id="ARBA00009431"/>
    </source>
</evidence>
<keyword evidence="2" id="KW-0732">Signal</keyword>
<dbReference type="AlphaFoldDB" id="A0A8T0R6Z0"/>
<keyword evidence="2" id="KW-0121">Carboxypeptidase</keyword>
<dbReference type="SUPFAM" id="SSF53474">
    <property type="entry name" value="alpha/beta-Hydrolases"/>
    <property type="match status" value="1"/>
</dbReference>
<dbReference type="PRINTS" id="PR00724">
    <property type="entry name" value="CRBOXYPTASEC"/>
</dbReference>
<dbReference type="GO" id="GO:0006508">
    <property type="term" value="P:proteolysis"/>
    <property type="evidence" value="ECO:0007669"/>
    <property type="project" value="UniProtKB-KW"/>
</dbReference>
<organism evidence="3 4">
    <name type="scientific">Panicum virgatum</name>
    <name type="common">Blackwell switchgrass</name>
    <dbReference type="NCBI Taxonomy" id="38727"/>
    <lineage>
        <taxon>Eukaryota</taxon>
        <taxon>Viridiplantae</taxon>
        <taxon>Streptophyta</taxon>
        <taxon>Embryophyta</taxon>
        <taxon>Tracheophyta</taxon>
        <taxon>Spermatophyta</taxon>
        <taxon>Magnoliopsida</taxon>
        <taxon>Liliopsida</taxon>
        <taxon>Poales</taxon>
        <taxon>Poaceae</taxon>
        <taxon>PACMAD clade</taxon>
        <taxon>Panicoideae</taxon>
        <taxon>Panicodae</taxon>
        <taxon>Paniceae</taxon>
        <taxon>Panicinae</taxon>
        <taxon>Panicum</taxon>
        <taxon>Panicum sect. Hiantes</taxon>
    </lineage>
</organism>
<protein>
    <recommendedName>
        <fullName evidence="2">Carboxypeptidase</fullName>
        <ecNumber evidence="2">3.4.16.-</ecNumber>
    </recommendedName>
</protein>
<dbReference type="InterPro" id="IPR029058">
    <property type="entry name" value="AB_hydrolase_fold"/>
</dbReference>
<dbReference type="FunFam" id="3.40.50.1820:FF:000123">
    <property type="entry name" value="Carboxypeptidase"/>
    <property type="match status" value="1"/>
</dbReference>
<comment type="caution">
    <text evidence="3">The sequence shown here is derived from an EMBL/GenBank/DDBJ whole genome shotgun (WGS) entry which is preliminary data.</text>
</comment>
<evidence type="ECO:0000313" key="3">
    <source>
        <dbReference type="EMBL" id="KAG2580733.1"/>
    </source>
</evidence>
<dbReference type="InterPro" id="IPR001563">
    <property type="entry name" value="Peptidase_S10"/>
</dbReference>
<keyword evidence="4" id="KW-1185">Reference proteome</keyword>
<proteinExistence type="inferred from homology"/>
<dbReference type="GO" id="GO:0004185">
    <property type="term" value="F:serine-type carboxypeptidase activity"/>
    <property type="evidence" value="ECO:0007669"/>
    <property type="project" value="UniProtKB-UniRule"/>
</dbReference>
<dbReference type="EMBL" id="CM029048">
    <property type="protein sequence ID" value="KAG2580733.1"/>
    <property type="molecule type" value="Genomic_DNA"/>
</dbReference>
<dbReference type="InterPro" id="IPR018202">
    <property type="entry name" value="Ser_caboxypep_ser_AS"/>
</dbReference>
<reference evidence="3 4" key="1">
    <citation type="submission" date="2020-05" db="EMBL/GenBank/DDBJ databases">
        <title>WGS assembly of Panicum virgatum.</title>
        <authorList>
            <person name="Lovell J.T."/>
            <person name="Jenkins J."/>
            <person name="Shu S."/>
            <person name="Juenger T.E."/>
            <person name="Schmutz J."/>
        </authorList>
    </citation>
    <scope>NUCLEOTIDE SEQUENCE [LARGE SCALE GENOMIC DNA]</scope>
    <source>
        <strain evidence="4">cv. AP13</strain>
    </source>
</reference>
<comment type="similarity">
    <text evidence="1 2">Belongs to the peptidase S10 family.</text>
</comment>
<name>A0A8T0R6Z0_PANVG</name>
<evidence type="ECO:0000256" key="2">
    <source>
        <dbReference type="RuleBase" id="RU361156"/>
    </source>
</evidence>
<feature type="signal peptide" evidence="2">
    <location>
        <begin position="1"/>
        <end position="25"/>
    </location>
</feature>
<dbReference type="PROSITE" id="PS00131">
    <property type="entry name" value="CARBOXYPEPT_SER_SER"/>
    <property type="match status" value="1"/>
</dbReference>
<dbReference type="Pfam" id="PF00450">
    <property type="entry name" value="Peptidase_S10"/>
    <property type="match status" value="1"/>
</dbReference>
<keyword evidence="2" id="KW-0645">Protease</keyword>
<evidence type="ECO:0000313" key="4">
    <source>
        <dbReference type="Proteomes" id="UP000823388"/>
    </source>
</evidence>
<sequence>MAAAGPSAALVLLLCSVAAVALADAAGTPDGSEEWGYVQVRPKAHMFWWLYHSPQRVDTTPWPTVLWLQGGPGASGVGYGNFMEIGPLDDELKPRATTWLAKADLLFVDNPVGTGFSYVDGGDRSLMARTDAEAARDLTALLCALYRDKPRLRASPLYIVAESYGGKFAVTTALAALRAIDQGRLRANLAGVALGDSWISPLDFVLSWGPLLYQVSRVDEMGLQQCNSVSAKIKDQVEKKQFTDAEASWSELENVVLANSNAVDFYNLLKDDAVPTAAQRQRSTLSSFRRKNGYSGYLESMAAAAASAREGGFDGFMNTVIKKKLGIIPKDLSWGEQSGDVFDAMAGDFMKPRIQEVDQLLELGVNITIYNGQLDLICATKGTMDWVQKLKWGGLNNFINSPRTPIYCSKEGQSGTQAFVKSYKHPKFYWILGAGHMVPIDNPCPALKMLADITRSPAKE</sequence>
<dbReference type="Gene3D" id="3.40.50.1820">
    <property type="entry name" value="alpha/beta hydrolase"/>
    <property type="match status" value="1"/>
</dbReference>
<dbReference type="PANTHER" id="PTHR11802">
    <property type="entry name" value="SERINE PROTEASE FAMILY S10 SERINE CARBOXYPEPTIDASE"/>
    <property type="match status" value="1"/>
</dbReference>
<feature type="chain" id="PRO_5035969908" description="Carboxypeptidase" evidence="2">
    <location>
        <begin position="26"/>
        <end position="460"/>
    </location>
</feature>
<dbReference type="Proteomes" id="UP000823388">
    <property type="component" value="Chromosome 6N"/>
</dbReference>
<keyword evidence="2" id="KW-0378">Hydrolase</keyword>
<dbReference type="OrthoDB" id="443318at2759"/>
<dbReference type="PANTHER" id="PTHR11802:SF498">
    <property type="entry name" value="OS03G0393066 PROTEIN"/>
    <property type="match status" value="1"/>
</dbReference>
<dbReference type="EC" id="3.4.16.-" evidence="2"/>
<accession>A0A8T0R6Z0</accession>